<comment type="similarity">
    <text evidence="2">Belongs to the UPF0014 family.</text>
</comment>
<evidence type="ECO:0000256" key="3">
    <source>
        <dbReference type="ARBA" id="ARBA00022692"/>
    </source>
</evidence>
<feature type="transmembrane region" description="Helical" evidence="6">
    <location>
        <begin position="197"/>
        <end position="220"/>
    </location>
</feature>
<keyword evidence="3 6" id="KW-0812">Transmembrane</keyword>
<feature type="transmembrane region" description="Helical" evidence="6">
    <location>
        <begin position="15"/>
        <end position="31"/>
    </location>
</feature>
<keyword evidence="4 6" id="KW-1133">Transmembrane helix</keyword>
<dbReference type="RefSeq" id="WP_146946481.1">
    <property type="nucleotide sequence ID" value="NZ_VOQF01000003.1"/>
</dbReference>
<dbReference type="OrthoDB" id="9791807at2"/>
<proteinExistence type="inferred from homology"/>
<dbReference type="Pfam" id="PF03649">
    <property type="entry name" value="UPF0014"/>
    <property type="match status" value="1"/>
</dbReference>
<evidence type="ECO:0000256" key="5">
    <source>
        <dbReference type="ARBA" id="ARBA00023136"/>
    </source>
</evidence>
<sequence length="260" mass="29198">MTNIVRDIEFWRLCAGYVFILLLIGFVKWRGLKREKRIIISTARMTIQLVLVGYILTYIFKEPNPYLISLIVLFMLTFAIFNTFKQVAKTLTKKLKKIIALSMVAGSLITLVYFNFVVIHFQPWYEPQYLIPIAGMIIGNSMTGITLGVKNLLDGIHRERNLIEGALMLGATPEVATKSVVNSAFDSAILPTINNMVGMGIVFLPGMMTGQILAGISPLIAIEYQIAILLGITGSVALTIMIFTHYGYKTFFNERDQFEI</sequence>
<accession>A0A5C6W1I4</accession>
<comment type="subcellular location">
    <subcellularLocation>
        <location evidence="1">Membrane</location>
        <topology evidence="1">Multi-pass membrane protein</topology>
    </subcellularLocation>
</comment>
<evidence type="ECO:0000256" key="2">
    <source>
        <dbReference type="ARBA" id="ARBA00005268"/>
    </source>
</evidence>
<dbReference type="PANTHER" id="PTHR30028">
    <property type="entry name" value="UPF0014 INNER MEMBRANE PROTEIN YBBM-RELATED"/>
    <property type="match status" value="1"/>
</dbReference>
<feature type="transmembrane region" description="Helical" evidence="6">
    <location>
        <begin position="129"/>
        <end position="153"/>
    </location>
</feature>
<evidence type="ECO:0000313" key="7">
    <source>
        <dbReference type="EMBL" id="TXC91764.1"/>
    </source>
</evidence>
<dbReference type="Proteomes" id="UP000321363">
    <property type="component" value="Unassembled WGS sequence"/>
</dbReference>
<organism evidence="7 8">
    <name type="scientific">Metabacillus litoralis</name>
    <dbReference type="NCBI Taxonomy" id="152268"/>
    <lineage>
        <taxon>Bacteria</taxon>
        <taxon>Bacillati</taxon>
        <taxon>Bacillota</taxon>
        <taxon>Bacilli</taxon>
        <taxon>Bacillales</taxon>
        <taxon>Bacillaceae</taxon>
        <taxon>Metabacillus</taxon>
    </lineage>
</organism>
<protein>
    <submittedName>
        <fullName evidence="7">Iron export ABC transporter permease subunit FetB</fullName>
    </submittedName>
</protein>
<dbReference type="AlphaFoldDB" id="A0A5C6W1I4"/>
<feature type="transmembrane region" description="Helical" evidence="6">
    <location>
        <begin position="38"/>
        <end position="60"/>
    </location>
</feature>
<evidence type="ECO:0000313" key="8">
    <source>
        <dbReference type="Proteomes" id="UP000321363"/>
    </source>
</evidence>
<comment type="caution">
    <text evidence="7">The sequence shown here is derived from an EMBL/GenBank/DDBJ whole genome shotgun (WGS) entry which is preliminary data.</text>
</comment>
<evidence type="ECO:0000256" key="1">
    <source>
        <dbReference type="ARBA" id="ARBA00004141"/>
    </source>
</evidence>
<gene>
    <name evidence="7" type="primary">fetB</name>
    <name evidence="7" type="ORF">FS935_05090</name>
</gene>
<feature type="transmembrane region" description="Helical" evidence="6">
    <location>
        <begin position="226"/>
        <end position="248"/>
    </location>
</feature>
<keyword evidence="5 6" id="KW-0472">Membrane</keyword>
<evidence type="ECO:0000256" key="4">
    <source>
        <dbReference type="ARBA" id="ARBA00022989"/>
    </source>
</evidence>
<dbReference type="GO" id="GO:0005886">
    <property type="term" value="C:plasma membrane"/>
    <property type="evidence" value="ECO:0007669"/>
    <property type="project" value="TreeGrafter"/>
</dbReference>
<name>A0A5C6W1I4_9BACI</name>
<reference evidence="7 8" key="1">
    <citation type="journal article" date="2005" name="Int. J. Syst. Evol. Microbiol.">
        <title>Bacillus litoralis sp. nov., isolated from a tidal flat of the Yellow Sea in Korea.</title>
        <authorList>
            <person name="Yoon J.H."/>
            <person name="Oh T.K."/>
        </authorList>
    </citation>
    <scope>NUCLEOTIDE SEQUENCE [LARGE SCALE GENOMIC DNA]</scope>
    <source>
        <strain evidence="7 8">SW-211</strain>
    </source>
</reference>
<dbReference type="InterPro" id="IPR005226">
    <property type="entry name" value="UPF0014_fam"/>
</dbReference>
<dbReference type="EMBL" id="VOQF01000003">
    <property type="protein sequence ID" value="TXC91764.1"/>
    <property type="molecule type" value="Genomic_DNA"/>
</dbReference>
<feature type="transmembrane region" description="Helical" evidence="6">
    <location>
        <begin position="66"/>
        <end position="87"/>
    </location>
</feature>
<keyword evidence="8" id="KW-1185">Reference proteome</keyword>
<dbReference type="PANTHER" id="PTHR30028:SF0">
    <property type="entry name" value="PROTEIN ALUMINUM SENSITIVE 3"/>
    <property type="match status" value="1"/>
</dbReference>
<feature type="transmembrane region" description="Helical" evidence="6">
    <location>
        <begin position="99"/>
        <end position="123"/>
    </location>
</feature>
<evidence type="ECO:0000256" key="6">
    <source>
        <dbReference type="SAM" id="Phobius"/>
    </source>
</evidence>